<sequence>MKVKSESEVAQLCPTLSDPMDCSPPGSAVHGIFQARVLERGAIAFSAEHATISQNIPRLTKAAVSQPSPSMQHPLVPILPLTGDPLLFHVSRDGEKIGLVTGVAEGE</sequence>
<protein>
    <submittedName>
        <fullName evidence="1">Uncharacterized protein</fullName>
    </submittedName>
</protein>
<name>A0AC60A0A5_RANTA</name>
<reference evidence="1" key="2">
    <citation type="submission" date="2025-03" db="EMBL/GenBank/DDBJ databases">
        <authorList>
            <consortium name="ELIXIR-Norway"/>
            <consortium name="Elixir Norway"/>
        </authorList>
    </citation>
    <scope>NUCLEOTIDE SEQUENCE</scope>
</reference>
<dbReference type="EMBL" id="OX596090">
    <property type="protein sequence ID" value="CAN0540305.1"/>
    <property type="molecule type" value="Genomic_DNA"/>
</dbReference>
<dbReference type="Proteomes" id="UP001162501">
    <property type="component" value="Chromosome 6"/>
</dbReference>
<proteinExistence type="predicted"/>
<reference evidence="1" key="1">
    <citation type="submission" date="2023-05" db="EMBL/GenBank/DDBJ databases">
        <authorList>
            <consortium name="ELIXIR-Norway"/>
        </authorList>
    </citation>
    <scope>NUCLEOTIDE SEQUENCE</scope>
</reference>
<organism evidence="1 2">
    <name type="scientific">Rangifer tarandus platyrhynchus</name>
    <name type="common">Svalbard reindeer</name>
    <dbReference type="NCBI Taxonomy" id="3082113"/>
    <lineage>
        <taxon>Eukaryota</taxon>
        <taxon>Metazoa</taxon>
        <taxon>Chordata</taxon>
        <taxon>Craniata</taxon>
        <taxon>Vertebrata</taxon>
        <taxon>Euteleostomi</taxon>
        <taxon>Mammalia</taxon>
        <taxon>Eutheria</taxon>
        <taxon>Laurasiatheria</taxon>
        <taxon>Artiodactyla</taxon>
        <taxon>Ruminantia</taxon>
        <taxon>Pecora</taxon>
        <taxon>Cervidae</taxon>
        <taxon>Odocoileinae</taxon>
        <taxon>Rangifer</taxon>
    </lineage>
</organism>
<evidence type="ECO:0000313" key="2">
    <source>
        <dbReference type="Proteomes" id="UP001162501"/>
    </source>
</evidence>
<accession>A0AC60A0A5</accession>
<gene>
    <name evidence="1" type="ORF">MRATA1EN22A_LOCUS25273</name>
</gene>
<evidence type="ECO:0000313" key="1">
    <source>
        <dbReference type="EMBL" id="CAN0540305.1"/>
    </source>
</evidence>